<feature type="binding site" evidence="7">
    <location>
        <position position="193"/>
    </location>
    <ligand>
        <name>L-glutamine</name>
        <dbReference type="ChEBI" id="CHEBI:58359"/>
    </ligand>
</feature>
<dbReference type="InterPro" id="IPR036526">
    <property type="entry name" value="C-N_Hydrolase_sf"/>
</dbReference>
<dbReference type="CDD" id="cd00553">
    <property type="entry name" value="NAD_synthase"/>
    <property type="match status" value="1"/>
</dbReference>
<feature type="binding site" evidence="7">
    <location>
        <position position="600"/>
    </location>
    <ligand>
        <name>deamido-NAD(+)</name>
        <dbReference type="ChEBI" id="CHEBI:58437"/>
        <note>ligand shared between two neighboring subunits</note>
    </ligand>
</feature>
<feature type="domain" description="CN hydrolase" evidence="11">
    <location>
        <begin position="4"/>
        <end position="266"/>
    </location>
</feature>
<dbReference type="GO" id="GO:0009435">
    <property type="term" value="P:NAD+ biosynthetic process"/>
    <property type="evidence" value="ECO:0007669"/>
    <property type="project" value="UniProtKB-UniRule"/>
</dbReference>
<comment type="similarity">
    <text evidence="2 7 8">In the C-terminal section; belongs to the NAD synthetase family.</text>
</comment>
<keyword evidence="3 7" id="KW-0436">Ligase</keyword>
<dbReference type="InterPro" id="IPR022310">
    <property type="entry name" value="NAD/GMP_synthase"/>
</dbReference>
<dbReference type="PROSITE" id="PS50263">
    <property type="entry name" value="CN_HYDROLASE"/>
    <property type="match status" value="1"/>
</dbReference>
<evidence type="ECO:0000256" key="5">
    <source>
        <dbReference type="ARBA" id="ARBA00022840"/>
    </source>
</evidence>
<feature type="binding site" evidence="7">
    <location>
        <position position="438"/>
    </location>
    <ligand>
        <name>deamido-NAD(+)</name>
        <dbReference type="ChEBI" id="CHEBI:58437"/>
        <note>ligand shared between two neighboring subunits</note>
    </ligand>
</feature>
<dbReference type="PANTHER" id="PTHR23090">
    <property type="entry name" value="NH 3 /GLUTAMINE-DEPENDENT NAD + SYNTHETASE"/>
    <property type="match status" value="1"/>
</dbReference>
<dbReference type="InterPro" id="IPR003694">
    <property type="entry name" value="NAD_synthase"/>
</dbReference>
<evidence type="ECO:0000256" key="9">
    <source>
        <dbReference type="RuleBase" id="RU003811"/>
    </source>
</evidence>
<gene>
    <name evidence="7" type="primary">nadE</name>
    <name evidence="12" type="ORF">SAMN05421804_104168</name>
</gene>
<evidence type="ECO:0000313" key="13">
    <source>
        <dbReference type="Proteomes" id="UP000183255"/>
    </source>
</evidence>
<dbReference type="GO" id="GO:0005737">
    <property type="term" value="C:cytoplasm"/>
    <property type="evidence" value="ECO:0007669"/>
    <property type="project" value="InterPro"/>
</dbReference>
<dbReference type="NCBIfam" id="TIGR00552">
    <property type="entry name" value="nadE"/>
    <property type="match status" value="1"/>
</dbReference>
<dbReference type="Gene3D" id="3.60.110.10">
    <property type="entry name" value="Carbon-nitrogen hydrolase"/>
    <property type="match status" value="1"/>
</dbReference>
<dbReference type="GO" id="GO:0003952">
    <property type="term" value="F:NAD+ synthase (glutamine-hydrolyzing) activity"/>
    <property type="evidence" value="ECO:0007669"/>
    <property type="project" value="UniProtKB-UniRule"/>
</dbReference>
<keyword evidence="4 7" id="KW-0547">Nucleotide-binding</keyword>
<comment type="similarity">
    <text evidence="9">Belongs to the NAD synthetase family.</text>
</comment>
<evidence type="ECO:0000259" key="11">
    <source>
        <dbReference type="PROSITE" id="PS50263"/>
    </source>
</evidence>
<feature type="active site" description="Nucleophile; for glutaminase activity" evidence="7">
    <location>
        <position position="166"/>
    </location>
</feature>
<feature type="binding site" evidence="7">
    <location>
        <begin position="352"/>
        <end position="359"/>
    </location>
    <ligand>
        <name>ATP</name>
        <dbReference type="ChEBI" id="CHEBI:30616"/>
    </ligand>
</feature>
<comment type="catalytic activity">
    <reaction evidence="7 8">
        <text>deamido-NAD(+) + L-glutamine + ATP + H2O = L-glutamate + AMP + diphosphate + NAD(+) + H(+)</text>
        <dbReference type="Rhea" id="RHEA:24384"/>
        <dbReference type="ChEBI" id="CHEBI:15377"/>
        <dbReference type="ChEBI" id="CHEBI:15378"/>
        <dbReference type="ChEBI" id="CHEBI:29985"/>
        <dbReference type="ChEBI" id="CHEBI:30616"/>
        <dbReference type="ChEBI" id="CHEBI:33019"/>
        <dbReference type="ChEBI" id="CHEBI:57540"/>
        <dbReference type="ChEBI" id="CHEBI:58359"/>
        <dbReference type="ChEBI" id="CHEBI:58437"/>
        <dbReference type="ChEBI" id="CHEBI:456215"/>
        <dbReference type="EC" id="6.3.5.1"/>
    </reaction>
</comment>
<evidence type="ECO:0000256" key="8">
    <source>
        <dbReference type="PIRNR" id="PIRNR006630"/>
    </source>
</evidence>
<dbReference type="UniPathway" id="UPA00253">
    <property type="reaction ID" value="UER00334"/>
</dbReference>
<dbReference type="Pfam" id="PF02540">
    <property type="entry name" value="NAD_synthase"/>
    <property type="match status" value="1"/>
</dbReference>
<dbReference type="SUPFAM" id="SSF52402">
    <property type="entry name" value="Adenine nucleotide alpha hydrolases-like"/>
    <property type="match status" value="1"/>
</dbReference>
<dbReference type="Gene3D" id="1.10.10.1140">
    <property type="entry name" value="Glutamine-dependent NAD+ synthetase, C-terminal domain"/>
    <property type="match status" value="1"/>
</dbReference>
<dbReference type="Pfam" id="PF00795">
    <property type="entry name" value="CN_hydrolase"/>
    <property type="match status" value="1"/>
</dbReference>
<dbReference type="Gene3D" id="3.40.50.620">
    <property type="entry name" value="HUPs"/>
    <property type="match status" value="1"/>
</dbReference>
<dbReference type="InterPro" id="IPR041856">
    <property type="entry name" value="NAD+_synth_C"/>
</dbReference>
<feature type="region of interest" description="Disordered" evidence="10">
    <location>
        <begin position="602"/>
        <end position="637"/>
    </location>
</feature>
<dbReference type="NCBIfam" id="NF002730">
    <property type="entry name" value="PRK02628.1"/>
    <property type="match status" value="1"/>
</dbReference>
<dbReference type="EC" id="6.3.5.1" evidence="7 8"/>
<reference evidence="12 13" key="1">
    <citation type="submission" date="2016-10" db="EMBL/GenBank/DDBJ databases">
        <authorList>
            <person name="de Groot N.N."/>
        </authorList>
    </citation>
    <scope>NUCLEOTIDE SEQUENCE [LARGE SCALE GENOMIC DNA]</scope>
    <source>
        <strain evidence="12 13">CGMCC 1.5058</strain>
    </source>
</reference>
<feature type="active site" description="For glutaminase activity" evidence="7">
    <location>
        <position position="113"/>
    </location>
</feature>
<dbReference type="GO" id="GO:0008795">
    <property type="term" value="F:NAD+ synthase activity"/>
    <property type="evidence" value="ECO:0007669"/>
    <property type="project" value="UniProtKB-UniRule"/>
</dbReference>
<dbReference type="InterPro" id="IPR003010">
    <property type="entry name" value="C-N_Hydrolase"/>
</dbReference>
<dbReference type="GO" id="GO:0005524">
    <property type="term" value="F:ATP binding"/>
    <property type="evidence" value="ECO:0007669"/>
    <property type="project" value="UniProtKB-UniRule"/>
</dbReference>
<feature type="active site" description="Proton acceptor; for glutaminase activity" evidence="7">
    <location>
        <position position="44"/>
    </location>
</feature>
<dbReference type="AlphaFoldDB" id="A0A1G8NCY1"/>
<dbReference type="PANTHER" id="PTHR23090:SF9">
    <property type="entry name" value="GLUTAMINE-DEPENDENT NAD(+) SYNTHETASE"/>
    <property type="match status" value="1"/>
</dbReference>
<dbReference type="InterPro" id="IPR014729">
    <property type="entry name" value="Rossmann-like_a/b/a_fold"/>
</dbReference>
<dbReference type="EMBL" id="FNDZ01000004">
    <property type="protein sequence ID" value="SDI78114.1"/>
    <property type="molecule type" value="Genomic_DNA"/>
</dbReference>
<evidence type="ECO:0000256" key="2">
    <source>
        <dbReference type="ARBA" id="ARBA00007145"/>
    </source>
</evidence>
<evidence type="ECO:0000256" key="7">
    <source>
        <dbReference type="HAMAP-Rule" id="MF_02090"/>
    </source>
</evidence>
<comment type="pathway">
    <text evidence="1 7 8">Cofactor biosynthesis; NAD(+) biosynthesis; NAD(+) from deamido-NAD(+) (L-Gln route): step 1/1.</text>
</comment>
<dbReference type="GO" id="GO:0004359">
    <property type="term" value="F:glutaminase activity"/>
    <property type="evidence" value="ECO:0007669"/>
    <property type="project" value="InterPro"/>
</dbReference>
<dbReference type="HAMAP" id="MF_02090">
    <property type="entry name" value="NadE_glutamine_dep"/>
    <property type="match status" value="1"/>
</dbReference>
<dbReference type="CDD" id="cd07570">
    <property type="entry name" value="GAT_Gln-NAD-synth"/>
    <property type="match status" value="1"/>
</dbReference>
<sequence length="637" mass="71946">MNYIKAAAVSPELRVADVAYNTKEILHIVHRRLSDDVSAVLFPELSLTGYTPADLFFTEDLLHASEEALRLIAEETKELDLILVVGLPLRHRNRLFNTAAVLHQGKVLGIVPKQHLPNYNEFYESRWFTAYDKSHGNEIHLKGFGTVPFGPLVFESDAFTFGVEICEDLFAAIPPSASLSLQGAEIVFNLSASNELVGKKEFRRSLVNMTSAKNIGAYVYASSGPNESTTDLVFSGHLLISEYGTLLKENKRFSFESDLLEAFIDVSRIRGERLKNTTFQREAYQASQEALRVRFSQEQKPIKNFDREIDPHPFVPKAESERIERAREILSIQSHGLIKRLKHIGLDKTVLGISGGLDSTLALLVIVKAYEVLDLPLKNIITVTMPGFGTTDRTYQNALSLCRELGTDLREISIVKASLQHFEDIGHDPLVHDATYENVQARERTQILMDIANKEGGIVIGTGDLSELALGWCTYNGDQMSMYSVNGSIPKTLVRYLVKYFYEVEFHGELSRILKDILETPVSPELLPKGDQNELLQKTEDLVGPYELHDFFLYHFMKYGAGVEKILFMAEHAFQETYDKETIRKWLKVFIRRFHTQQFKRSAMPDGPKVGSISLSPRGDLRMPSDASYGTFTKHLD</sequence>
<comment type="function">
    <text evidence="7">Catalyzes the ATP-dependent amidation of deamido-NAD to form NAD. Uses L-glutamine as a nitrogen source.</text>
</comment>
<protein>
    <recommendedName>
        <fullName evidence="7 8">Glutamine-dependent NAD(+) synthetase</fullName>
        <ecNumber evidence="7 8">6.3.5.1</ecNumber>
    </recommendedName>
    <alternativeName>
        <fullName evidence="7 8">NAD(+) synthase [glutamine-hydrolyzing]</fullName>
    </alternativeName>
</protein>
<dbReference type="Proteomes" id="UP000183255">
    <property type="component" value="Unassembled WGS sequence"/>
</dbReference>
<feature type="binding site" evidence="7">
    <location>
        <position position="462"/>
    </location>
    <ligand>
        <name>ATP</name>
        <dbReference type="ChEBI" id="CHEBI:30616"/>
    </ligand>
</feature>
<dbReference type="RefSeq" id="WP_031575980.1">
    <property type="nucleotide sequence ID" value="NZ_FNDZ01000004.1"/>
</dbReference>
<dbReference type="PIRSF" id="PIRSF006630">
    <property type="entry name" value="NADS_GAT"/>
    <property type="match status" value="1"/>
</dbReference>
<evidence type="ECO:0000256" key="4">
    <source>
        <dbReference type="ARBA" id="ARBA00022741"/>
    </source>
</evidence>
<name>A0A1G8NCY1_9CLOT</name>
<feature type="binding site" evidence="7">
    <location>
        <begin position="472"/>
        <end position="475"/>
    </location>
    <ligand>
        <name>deamido-NAD(+)</name>
        <dbReference type="ChEBI" id="CHEBI:58437"/>
        <note>ligand shared between two neighboring subunits</note>
    </ligand>
</feature>
<proteinExistence type="inferred from homology"/>
<evidence type="ECO:0000256" key="1">
    <source>
        <dbReference type="ARBA" id="ARBA00005188"/>
    </source>
</evidence>
<evidence type="ECO:0000256" key="6">
    <source>
        <dbReference type="ARBA" id="ARBA00023027"/>
    </source>
</evidence>
<feature type="binding site" evidence="7">
    <location>
        <position position="467"/>
    </location>
    <ligand>
        <name>deamido-NAD(+)</name>
        <dbReference type="ChEBI" id="CHEBI:58437"/>
        <note>ligand shared between two neighboring subunits</note>
    </ligand>
</feature>
<evidence type="ECO:0000313" key="12">
    <source>
        <dbReference type="EMBL" id="SDI78114.1"/>
    </source>
</evidence>
<organism evidence="12 13">
    <name type="scientific">Proteiniclasticum ruminis</name>
    <dbReference type="NCBI Taxonomy" id="398199"/>
    <lineage>
        <taxon>Bacteria</taxon>
        <taxon>Bacillati</taxon>
        <taxon>Bacillota</taxon>
        <taxon>Clostridia</taxon>
        <taxon>Eubacteriales</taxon>
        <taxon>Clostridiaceae</taxon>
        <taxon>Proteiniclasticum</taxon>
    </lineage>
</organism>
<evidence type="ECO:0000256" key="10">
    <source>
        <dbReference type="SAM" id="MobiDB-lite"/>
    </source>
</evidence>
<keyword evidence="5 7" id="KW-0067">ATP-binding</keyword>
<dbReference type="InterPro" id="IPR014445">
    <property type="entry name" value="Gln-dep_NAD_synthase"/>
</dbReference>
<feature type="binding site" evidence="7">
    <location>
        <position position="119"/>
    </location>
    <ligand>
        <name>L-glutamine</name>
        <dbReference type="ChEBI" id="CHEBI:58359"/>
    </ligand>
</feature>
<accession>A0A1G8NCY1</accession>
<keyword evidence="6 7" id="KW-0520">NAD</keyword>
<evidence type="ECO:0000256" key="3">
    <source>
        <dbReference type="ARBA" id="ARBA00022598"/>
    </source>
</evidence>
<dbReference type="SUPFAM" id="SSF56317">
    <property type="entry name" value="Carbon-nitrogen hydrolase"/>
    <property type="match status" value="1"/>
</dbReference>
<feature type="binding site" evidence="7">
    <location>
        <position position="199"/>
    </location>
    <ligand>
        <name>L-glutamine</name>
        <dbReference type="ChEBI" id="CHEBI:58359"/>
    </ligand>
</feature>